<dbReference type="RefSeq" id="WP_039279821.1">
    <property type="nucleotide sequence ID" value="NZ_JTDI01000001.1"/>
</dbReference>
<name>A0A0B1ZVU3_9SPHN</name>
<keyword evidence="2" id="KW-1185">Reference proteome</keyword>
<dbReference type="Proteomes" id="UP000031057">
    <property type="component" value="Unassembled WGS sequence"/>
</dbReference>
<dbReference type="AlphaFoldDB" id="A0A0B1ZVU3"/>
<organism evidence="1 2">
    <name type="scientific">Novosphingobium malaysiense</name>
    <dbReference type="NCBI Taxonomy" id="1348853"/>
    <lineage>
        <taxon>Bacteria</taxon>
        <taxon>Pseudomonadati</taxon>
        <taxon>Pseudomonadota</taxon>
        <taxon>Alphaproteobacteria</taxon>
        <taxon>Sphingomonadales</taxon>
        <taxon>Sphingomonadaceae</taxon>
        <taxon>Novosphingobium</taxon>
    </lineage>
</organism>
<evidence type="ECO:0000313" key="1">
    <source>
        <dbReference type="EMBL" id="KHK93559.1"/>
    </source>
</evidence>
<dbReference type="EMBL" id="JTDI01000001">
    <property type="protein sequence ID" value="KHK93559.1"/>
    <property type="molecule type" value="Genomic_DNA"/>
</dbReference>
<comment type="caution">
    <text evidence="1">The sequence shown here is derived from an EMBL/GenBank/DDBJ whole genome shotgun (WGS) entry which is preliminary data.</text>
</comment>
<evidence type="ECO:0000313" key="2">
    <source>
        <dbReference type="Proteomes" id="UP000031057"/>
    </source>
</evidence>
<reference evidence="1 2" key="1">
    <citation type="submission" date="2014-10" db="EMBL/GenBank/DDBJ databases">
        <title>Genome sequence of Novosphingobium malaysiense MUSC 273(T).</title>
        <authorList>
            <person name="Lee L.-H."/>
        </authorList>
    </citation>
    <scope>NUCLEOTIDE SEQUENCE [LARGE SCALE GENOMIC DNA]</scope>
    <source>
        <strain evidence="1 2">MUSC 273</strain>
    </source>
</reference>
<proteinExistence type="predicted"/>
<gene>
    <name evidence="1" type="ORF">LK12_04765</name>
</gene>
<sequence>MDHFEALLQRAARAVNAAAVACQAWEDGGDPDPVSDTAWEADGATLEALEAVAGIDLTLSLDSYPETRLGRLVMAVRLLVLAGTDEGGQSTDLEMAARLLALAIEA</sequence>
<accession>A0A0B1ZVU3</accession>
<protein>
    <submittedName>
        <fullName evidence="1">Uncharacterized protein</fullName>
    </submittedName>
</protein>